<protein>
    <submittedName>
        <fullName evidence="3">Dioxygenase</fullName>
    </submittedName>
</protein>
<gene>
    <name evidence="3" type="ORF">H9651_09340</name>
</gene>
<keyword evidence="2" id="KW-1133">Transmembrane helix</keyword>
<feature type="region of interest" description="Disordered" evidence="1">
    <location>
        <begin position="61"/>
        <end position="90"/>
    </location>
</feature>
<name>A0ABR8S407_9MICO</name>
<accession>A0ABR8S407</accession>
<evidence type="ECO:0000313" key="3">
    <source>
        <dbReference type="EMBL" id="MBD7957839.1"/>
    </source>
</evidence>
<dbReference type="GO" id="GO:0051213">
    <property type="term" value="F:dioxygenase activity"/>
    <property type="evidence" value="ECO:0007669"/>
    <property type="project" value="UniProtKB-KW"/>
</dbReference>
<reference evidence="3 4" key="1">
    <citation type="submission" date="2020-08" db="EMBL/GenBank/DDBJ databases">
        <title>A Genomic Blueprint of the Chicken Gut Microbiome.</title>
        <authorList>
            <person name="Gilroy R."/>
            <person name="Ravi A."/>
            <person name="Getino M."/>
            <person name="Pursley I."/>
            <person name="Horton D.L."/>
            <person name="Alikhan N.-F."/>
            <person name="Baker D."/>
            <person name="Gharbi K."/>
            <person name="Hall N."/>
            <person name="Watson M."/>
            <person name="Adriaenssens E.M."/>
            <person name="Foster-Nyarko E."/>
            <person name="Jarju S."/>
            <person name="Secka A."/>
            <person name="Antonio M."/>
            <person name="Oren A."/>
            <person name="Chaudhuri R."/>
            <person name="La Ragione R.M."/>
            <person name="Hildebrand F."/>
            <person name="Pallen M.J."/>
        </authorList>
    </citation>
    <scope>NUCLEOTIDE SEQUENCE [LARGE SCALE GENOMIC DNA]</scope>
    <source>
        <strain evidence="3 4">Sa4CUA7</strain>
    </source>
</reference>
<evidence type="ECO:0000256" key="1">
    <source>
        <dbReference type="SAM" id="MobiDB-lite"/>
    </source>
</evidence>
<keyword evidence="4" id="KW-1185">Reference proteome</keyword>
<dbReference type="EMBL" id="JACSQP010000005">
    <property type="protein sequence ID" value="MBD7957839.1"/>
    <property type="molecule type" value="Genomic_DNA"/>
</dbReference>
<keyword evidence="3" id="KW-0560">Oxidoreductase</keyword>
<keyword evidence="2" id="KW-0812">Transmembrane</keyword>
<evidence type="ECO:0000313" key="4">
    <source>
        <dbReference type="Proteomes" id="UP000648352"/>
    </source>
</evidence>
<dbReference type="RefSeq" id="WP_191719040.1">
    <property type="nucleotide sequence ID" value="NZ_JACSQP010000005.1"/>
</dbReference>
<keyword evidence="3" id="KW-0223">Dioxygenase</keyword>
<evidence type="ECO:0000256" key="2">
    <source>
        <dbReference type="SAM" id="Phobius"/>
    </source>
</evidence>
<sequence>MAAGAKGRDDRVARERARIYQARLDFHRGQARRRARDNAIAGIVGGVLVLAVIGGQTLYFTAGPGAPEPTPAPTPTSSPTEPTPEPTTTP</sequence>
<dbReference type="Proteomes" id="UP000648352">
    <property type="component" value="Unassembled WGS sequence"/>
</dbReference>
<proteinExistence type="predicted"/>
<comment type="caution">
    <text evidence="3">The sequence shown here is derived from an EMBL/GenBank/DDBJ whole genome shotgun (WGS) entry which is preliminary data.</text>
</comment>
<organism evidence="3 4">
    <name type="scientific">Microbacterium pullorum</name>
    <dbReference type="NCBI Taxonomy" id="2762236"/>
    <lineage>
        <taxon>Bacteria</taxon>
        <taxon>Bacillati</taxon>
        <taxon>Actinomycetota</taxon>
        <taxon>Actinomycetes</taxon>
        <taxon>Micrococcales</taxon>
        <taxon>Microbacteriaceae</taxon>
        <taxon>Microbacterium</taxon>
    </lineage>
</organism>
<keyword evidence="2" id="KW-0472">Membrane</keyword>
<feature type="transmembrane region" description="Helical" evidence="2">
    <location>
        <begin position="38"/>
        <end position="59"/>
    </location>
</feature>
<feature type="compositionally biased region" description="Pro residues" evidence="1">
    <location>
        <begin position="66"/>
        <end position="90"/>
    </location>
</feature>